<reference evidence="1 2" key="1">
    <citation type="submission" date="2018-10" db="EMBL/GenBank/DDBJ databases">
        <title>Genomic Encyclopedia of Archaeal and Bacterial Type Strains, Phase II (KMG-II): from individual species to whole genera.</title>
        <authorList>
            <person name="Goeker M."/>
        </authorList>
    </citation>
    <scope>NUCLEOTIDE SEQUENCE [LARGE SCALE GENOMIC DNA]</scope>
    <source>
        <strain evidence="1 2">DSM 235</strain>
    </source>
</reference>
<dbReference type="Proteomes" id="UP000274556">
    <property type="component" value="Unassembled WGS sequence"/>
</dbReference>
<evidence type="ECO:0000313" key="2">
    <source>
        <dbReference type="Proteomes" id="UP000274556"/>
    </source>
</evidence>
<protein>
    <submittedName>
        <fullName evidence="1">Uncharacterized protein</fullName>
    </submittedName>
</protein>
<comment type="caution">
    <text evidence="1">The sequence shown here is derived from an EMBL/GenBank/DDBJ whole genome shotgun (WGS) entry which is preliminary data.</text>
</comment>
<accession>A0A495V396</accession>
<keyword evidence="2" id="KW-1185">Reference proteome</keyword>
<dbReference type="AlphaFoldDB" id="A0A495V396"/>
<dbReference type="EMBL" id="RBXL01000001">
    <property type="protein sequence ID" value="RKT43871.1"/>
    <property type="molecule type" value="Genomic_DNA"/>
</dbReference>
<evidence type="ECO:0000313" key="1">
    <source>
        <dbReference type="EMBL" id="RKT43871.1"/>
    </source>
</evidence>
<sequence>MIGALFISSVGRVDERERSLPIPAPTLVDCATLAHPTVLVYSTAAISDVAGLMDEAVIG</sequence>
<proteinExistence type="predicted"/>
<gene>
    <name evidence="1" type="ORF">BDD21_1234</name>
</gene>
<name>A0A495V396_9GAMM</name>
<organism evidence="1 2">
    <name type="scientific">Thiocapsa rosea</name>
    <dbReference type="NCBI Taxonomy" id="69360"/>
    <lineage>
        <taxon>Bacteria</taxon>
        <taxon>Pseudomonadati</taxon>
        <taxon>Pseudomonadota</taxon>
        <taxon>Gammaproteobacteria</taxon>
        <taxon>Chromatiales</taxon>
        <taxon>Chromatiaceae</taxon>
        <taxon>Thiocapsa</taxon>
    </lineage>
</organism>